<feature type="compositionally biased region" description="Polar residues" evidence="1">
    <location>
        <begin position="50"/>
        <end position="70"/>
    </location>
</feature>
<evidence type="ECO:0000313" key="2">
    <source>
        <dbReference type="EMBL" id="OCL12531.1"/>
    </source>
</evidence>
<feature type="region of interest" description="Disordered" evidence="1">
    <location>
        <begin position="91"/>
        <end position="125"/>
    </location>
</feature>
<keyword evidence="3" id="KW-1185">Reference proteome</keyword>
<evidence type="ECO:0000256" key="1">
    <source>
        <dbReference type="SAM" id="MobiDB-lite"/>
    </source>
</evidence>
<evidence type="ECO:0000313" key="3">
    <source>
        <dbReference type="Proteomes" id="UP000250140"/>
    </source>
</evidence>
<protein>
    <submittedName>
        <fullName evidence="2">Uncharacterized protein</fullName>
    </submittedName>
</protein>
<gene>
    <name evidence="2" type="ORF">AOQ84DRAFT_386052</name>
</gene>
<name>A0A8E2F8T3_9PEZI</name>
<reference evidence="2 3" key="1">
    <citation type="journal article" date="2016" name="Nat. Commun.">
        <title>Ectomycorrhizal ecology is imprinted in the genome of the dominant symbiotic fungus Cenococcum geophilum.</title>
        <authorList>
            <consortium name="DOE Joint Genome Institute"/>
            <person name="Peter M."/>
            <person name="Kohler A."/>
            <person name="Ohm R.A."/>
            <person name="Kuo A."/>
            <person name="Krutzmann J."/>
            <person name="Morin E."/>
            <person name="Arend M."/>
            <person name="Barry K.W."/>
            <person name="Binder M."/>
            <person name="Choi C."/>
            <person name="Clum A."/>
            <person name="Copeland A."/>
            <person name="Grisel N."/>
            <person name="Haridas S."/>
            <person name="Kipfer T."/>
            <person name="LaButti K."/>
            <person name="Lindquist E."/>
            <person name="Lipzen A."/>
            <person name="Maire R."/>
            <person name="Meier B."/>
            <person name="Mihaltcheva S."/>
            <person name="Molinier V."/>
            <person name="Murat C."/>
            <person name="Poggeler S."/>
            <person name="Quandt C.A."/>
            <person name="Sperisen C."/>
            <person name="Tritt A."/>
            <person name="Tisserant E."/>
            <person name="Crous P.W."/>
            <person name="Henrissat B."/>
            <person name="Nehls U."/>
            <person name="Egli S."/>
            <person name="Spatafora J.W."/>
            <person name="Grigoriev I.V."/>
            <person name="Martin F.M."/>
        </authorList>
    </citation>
    <scope>NUCLEOTIDE SEQUENCE [LARGE SCALE GENOMIC DNA]</scope>
    <source>
        <strain evidence="2 3">CBS 207.34</strain>
    </source>
</reference>
<dbReference type="Proteomes" id="UP000250140">
    <property type="component" value="Unassembled WGS sequence"/>
</dbReference>
<feature type="region of interest" description="Disordered" evidence="1">
    <location>
        <begin position="25"/>
        <end position="73"/>
    </location>
</feature>
<proteinExistence type="predicted"/>
<dbReference type="EMBL" id="KV748868">
    <property type="protein sequence ID" value="OCL12531.1"/>
    <property type="molecule type" value="Genomic_DNA"/>
</dbReference>
<organism evidence="2 3">
    <name type="scientific">Glonium stellatum</name>
    <dbReference type="NCBI Taxonomy" id="574774"/>
    <lineage>
        <taxon>Eukaryota</taxon>
        <taxon>Fungi</taxon>
        <taxon>Dikarya</taxon>
        <taxon>Ascomycota</taxon>
        <taxon>Pezizomycotina</taxon>
        <taxon>Dothideomycetes</taxon>
        <taxon>Pleosporomycetidae</taxon>
        <taxon>Gloniales</taxon>
        <taxon>Gloniaceae</taxon>
        <taxon>Glonium</taxon>
    </lineage>
</organism>
<sequence length="160" mass="17459">MAQTFLSQSTLPDDSVDHKLAQWKLPPSADCRVEGDTTPESLSGGYEYLNFSTDSSGSPQSMFESQQPLQPSEAWKRRLDTELGQVVGNVKNVRKPTTERAHSYPSGSPIPQADESSFIGQESDGRASHRFGVSMFNYRVVSIHGGRHATTDQDKPGTAG</sequence>
<dbReference type="AlphaFoldDB" id="A0A8E2F8T3"/>
<accession>A0A8E2F8T3</accession>